<dbReference type="PROSITE" id="PS00973">
    <property type="entry name" value="USP_2"/>
    <property type="match status" value="1"/>
</dbReference>
<dbReference type="Proteomes" id="UP000663874">
    <property type="component" value="Unassembled WGS sequence"/>
</dbReference>
<dbReference type="EMBL" id="CAJOBE010010416">
    <property type="protein sequence ID" value="CAF4107799.1"/>
    <property type="molecule type" value="Genomic_DNA"/>
</dbReference>
<feature type="domain" description="Ubiquitin-like" evidence="9">
    <location>
        <begin position="169"/>
        <end position="250"/>
    </location>
</feature>
<dbReference type="EMBL" id="CAJNOU010001495">
    <property type="protein sequence ID" value="CAF1212809.1"/>
    <property type="molecule type" value="Genomic_DNA"/>
</dbReference>
<dbReference type="InterPro" id="IPR028889">
    <property type="entry name" value="USP"/>
</dbReference>
<dbReference type="SUPFAM" id="SSF54001">
    <property type="entry name" value="Cysteine proteinases"/>
    <property type="match status" value="1"/>
</dbReference>
<keyword evidence="6 7" id="KW-0788">Thiol protease</keyword>
<name>A0A814X8Q1_9BILA</name>
<dbReference type="GO" id="GO:0004843">
    <property type="term" value="F:cysteine-type deubiquitinase activity"/>
    <property type="evidence" value="ECO:0007669"/>
    <property type="project" value="UniProtKB-UniRule"/>
</dbReference>
<dbReference type="GO" id="GO:0016579">
    <property type="term" value="P:protein deubiquitination"/>
    <property type="evidence" value="ECO:0007669"/>
    <property type="project" value="InterPro"/>
</dbReference>
<evidence type="ECO:0000256" key="4">
    <source>
        <dbReference type="ARBA" id="ARBA00022786"/>
    </source>
</evidence>
<keyword evidence="4 7" id="KW-0833">Ubl conjugation pathway</keyword>
<sequence>MKEDKGSLKRKKSSIDSNTNSGSKQTSTLPKVTVNEPDTLPLLSNKRVKISDQPTDGTTLPGSMIVCEYQNPQLDHCKMTELGLSPCFKAHIEQNCTTFKESIDENILTKECDGVILSELNKNDTHIAFIDMRIKNNCIIGTEQEEKTLVILPSNHTAIEILSNIIEKSYLTVKHIPSNREIQIEFNENDTVFMLKEKIFTQFQFDSTIEDLQLKIDSKSIDTTYNERSLASLNVSPTSTIIVNEKEKTKPLSKKNGLCGLHNLGNTCFMNSALQCLSNVELLTDYFLNLENVQGDVATAYYEFIQNVWSDKTLFVPKKLKNVIAHYAPQFADYDQQDAHEFMIFLLNQLHEDLKQEQQTTTIISKLFHGCADGITTCLTCKSVRCTSNMISFIPLSLDRDKKRRHFKVTFESIHPISLSVETNANGFIEDIVKAFINELQLKEKYLTEDLFERLKVISTNGNEELSFDTSLNNILDTELKFIEQDQVLRKLKIKTNPEKNYLELVDCLREFIALETPNNLWFCKNKCNQPVRAAKQMLLSILPRVLIIQLKRFTENNGGMRKLDTFVNFPITGLDLNEFMIDRQDKYLYDLIAVANHMGTVNRGHYHAYARQTTTKLIQWFCFDDERISPIDESDIVSNSAYILIYVRREHEEISY</sequence>
<evidence type="ECO:0000256" key="1">
    <source>
        <dbReference type="ARBA" id="ARBA00000707"/>
    </source>
</evidence>
<proteinExistence type="inferred from homology"/>
<comment type="similarity">
    <text evidence="2 7">Belongs to the peptidase C19 family.</text>
</comment>
<dbReference type="PANTHER" id="PTHR21646:SF24">
    <property type="entry name" value="UBIQUITIN CARBOXYL-TERMINAL HYDROLASE"/>
    <property type="match status" value="1"/>
</dbReference>
<evidence type="ECO:0000256" key="5">
    <source>
        <dbReference type="ARBA" id="ARBA00022801"/>
    </source>
</evidence>
<dbReference type="PANTHER" id="PTHR21646">
    <property type="entry name" value="UBIQUITIN CARBOXYL-TERMINAL HYDROLASE"/>
    <property type="match status" value="1"/>
</dbReference>
<evidence type="ECO:0000256" key="6">
    <source>
        <dbReference type="ARBA" id="ARBA00022807"/>
    </source>
</evidence>
<evidence type="ECO:0000259" key="9">
    <source>
        <dbReference type="PROSITE" id="PS50053"/>
    </source>
</evidence>
<dbReference type="SUPFAM" id="SSF54236">
    <property type="entry name" value="Ubiquitin-like"/>
    <property type="match status" value="1"/>
</dbReference>
<dbReference type="InterPro" id="IPR001394">
    <property type="entry name" value="Peptidase_C19_UCH"/>
</dbReference>
<dbReference type="GO" id="GO:0006508">
    <property type="term" value="P:proteolysis"/>
    <property type="evidence" value="ECO:0007669"/>
    <property type="project" value="UniProtKB-KW"/>
</dbReference>
<evidence type="ECO:0000259" key="10">
    <source>
        <dbReference type="PROSITE" id="PS50235"/>
    </source>
</evidence>
<accession>A0A814X8Q1</accession>
<feature type="region of interest" description="Disordered" evidence="8">
    <location>
        <begin position="1"/>
        <end position="38"/>
    </location>
</feature>
<evidence type="ECO:0000313" key="11">
    <source>
        <dbReference type="EMBL" id="CAF1212809.1"/>
    </source>
</evidence>
<feature type="domain" description="USP" evidence="10">
    <location>
        <begin position="259"/>
        <end position="650"/>
    </location>
</feature>
<dbReference type="InterPro" id="IPR000626">
    <property type="entry name" value="Ubiquitin-like_dom"/>
</dbReference>
<evidence type="ECO:0000256" key="3">
    <source>
        <dbReference type="ARBA" id="ARBA00022670"/>
    </source>
</evidence>
<dbReference type="InterPro" id="IPR038765">
    <property type="entry name" value="Papain-like_cys_pep_sf"/>
</dbReference>
<gene>
    <name evidence="12" type="ORF">FNK824_LOCUS31701</name>
    <name evidence="11" type="ORF">SEV965_LOCUS21761</name>
</gene>
<dbReference type="InterPro" id="IPR029071">
    <property type="entry name" value="Ubiquitin-like_domsf"/>
</dbReference>
<dbReference type="Proteomes" id="UP000663889">
    <property type="component" value="Unassembled WGS sequence"/>
</dbReference>
<keyword evidence="3 7" id="KW-0645">Protease</keyword>
<dbReference type="CDD" id="cd17039">
    <property type="entry name" value="Ubl_ubiquitin_like"/>
    <property type="match status" value="1"/>
</dbReference>
<dbReference type="CDD" id="cd02674">
    <property type="entry name" value="Peptidase_C19R"/>
    <property type="match status" value="1"/>
</dbReference>
<dbReference type="Gene3D" id="3.90.70.10">
    <property type="entry name" value="Cysteine proteinases"/>
    <property type="match status" value="1"/>
</dbReference>
<comment type="caution">
    <text evidence="11">The sequence shown here is derived from an EMBL/GenBank/DDBJ whole genome shotgun (WGS) entry which is preliminary data.</text>
</comment>
<dbReference type="InterPro" id="IPR018200">
    <property type="entry name" value="USP_CS"/>
</dbReference>
<dbReference type="AlphaFoldDB" id="A0A814X8Q1"/>
<keyword evidence="5 7" id="KW-0378">Hydrolase</keyword>
<evidence type="ECO:0000256" key="8">
    <source>
        <dbReference type="SAM" id="MobiDB-lite"/>
    </source>
</evidence>
<dbReference type="InterPro" id="IPR050185">
    <property type="entry name" value="Ub_carboxyl-term_hydrolase"/>
</dbReference>
<organism evidence="11 13">
    <name type="scientific">Rotaria sordida</name>
    <dbReference type="NCBI Taxonomy" id="392033"/>
    <lineage>
        <taxon>Eukaryota</taxon>
        <taxon>Metazoa</taxon>
        <taxon>Spiralia</taxon>
        <taxon>Gnathifera</taxon>
        <taxon>Rotifera</taxon>
        <taxon>Eurotatoria</taxon>
        <taxon>Bdelloidea</taxon>
        <taxon>Philodinida</taxon>
        <taxon>Philodinidae</taxon>
        <taxon>Rotaria</taxon>
    </lineage>
</organism>
<feature type="compositionally biased region" description="Polar residues" evidence="8">
    <location>
        <begin position="15"/>
        <end position="30"/>
    </location>
</feature>
<evidence type="ECO:0000313" key="13">
    <source>
        <dbReference type="Proteomes" id="UP000663889"/>
    </source>
</evidence>
<evidence type="ECO:0000256" key="2">
    <source>
        <dbReference type="ARBA" id="ARBA00009085"/>
    </source>
</evidence>
<protein>
    <recommendedName>
        <fullName evidence="7">Ubiquitin carboxyl-terminal hydrolase</fullName>
        <ecNumber evidence="7">3.4.19.12</ecNumber>
    </recommendedName>
</protein>
<reference evidence="11" key="1">
    <citation type="submission" date="2021-02" db="EMBL/GenBank/DDBJ databases">
        <authorList>
            <person name="Nowell W R."/>
        </authorList>
    </citation>
    <scope>NUCLEOTIDE SEQUENCE</scope>
</reference>
<comment type="catalytic activity">
    <reaction evidence="1 7">
        <text>Thiol-dependent hydrolysis of ester, thioester, amide, peptide and isopeptide bonds formed by the C-terminal Gly of ubiquitin (a 76-residue protein attached to proteins as an intracellular targeting signal).</text>
        <dbReference type="EC" id="3.4.19.12"/>
    </reaction>
</comment>
<evidence type="ECO:0000313" key="12">
    <source>
        <dbReference type="EMBL" id="CAF4107799.1"/>
    </source>
</evidence>
<dbReference type="PROSITE" id="PS00972">
    <property type="entry name" value="USP_1"/>
    <property type="match status" value="1"/>
</dbReference>
<evidence type="ECO:0000256" key="7">
    <source>
        <dbReference type="RuleBase" id="RU366025"/>
    </source>
</evidence>
<dbReference type="PROSITE" id="PS50235">
    <property type="entry name" value="USP_3"/>
    <property type="match status" value="1"/>
</dbReference>
<dbReference type="PROSITE" id="PS50053">
    <property type="entry name" value="UBIQUITIN_2"/>
    <property type="match status" value="1"/>
</dbReference>
<dbReference type="EC" id="3.4.19.12" evidence="7"/>
<dbReference type="Pfam" id="PF00443">
    <property type="entry name" value="UCH"/>
    <property type="match status" value="1"/>
</dbReference>